<dbReference type="RefSeq" id="WP_123100140.1">
    <property type="nucleotide sequence ID" value="NZ_RIBZ01000172.1"/>
</dbReference>
<reference evidence="2 3" key="1">
    <citation type="submission" date="2018-11" db="EMBL/GenBank/DDBJ databases">
        <title>The Potential of Streptomyces as Biocontrol Agents against the Tomato grey mould, Botrytis cinerea (Gray mold) Frontiers in Microbiology.</title>
        <authorList>
            <person name="Li D."/>
        </authorList>
    </citation>
    <scope>NUCLEOTIDE SEQUENCE [LARGE SCALE GENOMIC DNA]</scope>
    <source>
        <strain evidence="2 3">NEAU-LD23</strain>
    </source>
</reference>
<feature type="domain" description="SnoaL-like" evidence="1">
    <location>
        <begin position="18"/>
        <end position="128"/>
    </location>
</feature>
<protein>
    <submittedName>
        <fullName evidence="2">Ketosteroid isomerase</fullName>
    </submittedName>
</protein>
<accession>A0A3M8WD33</accession>
<gene>
    <name evidence="2" type="ORF">EEJ42_13220</name>
</gene>
<dbReference type="InterPro" id="IPR037401">
    <property type="entry name" value="SnoaL-like"/>
</dbReference>
<dbReference type="Gene3D" id="3.10.450.50">
    <property type="match status" value="1"/>
</dbReference>
<evidence type="ECO:0000259" key="1">
    <source>
        <dbReference type="Pfam" id="PF12680"/>
    </source>
</evidence>
<sequence>MTNTPSTTSTTDRTRAVVEDYLRRAAEGDPDRIAAVYAEQVDWMVAENPRVPWIRPRSTRADVAGHWIDLAAHTVPGRGGFSIDTIVVEGSEAVLTGHLSGTVRATGKTFSGPFALRLSVHDGLITRHHVYENSLSVADACTPDGS</sequence>
<dbReference type="EMBL" id="RIBZ01000172">
    <property type="protein sequence ID" value="RNG27457.1"/>
    <property type="molecule type" value="Genomic_DNA"/>
</dbReference>
<dbReference type="Pfam" id="PF12680">
    <property type="entry name" value="SnoaL_2"/>
    <property type="match status" value="1"/>
</dbReference>
<evidence type="ECO:0000313" key="2">
    <source>
        <dbReference type="EMBL" id="RNG27457.1"/>
    </source>
</evidence>
<keyword evidence="2" id="KW-0413">Isomerase</keyword>
<organism evidence="2 3">
    <name type="scientific">Streptomyces botrytidirepellens</name>
    <dbReference type="NCBI Taxonomy" id="2486417"/>
    <lineage>
        <taxon>Bacteria</taxon>
        <taxon>Bacillati</taxon>
        <taxon>Actinomycetota</taxon>
        <taxon>Actinomycetes</taxon>
        <taxon>Kitasatosporales</taxon>
        <taxon>Streptomycetaceae</taxon>
        <taxon>Streptomyces</taxon>
    </lineage>
</organism>
<name>A0A3M8WD33_9ACTN</name>
<evidence type="ECO:0000313" key="3">
    <source>
        <dbReference type="Proteomes" id="UP000275401"/>
    </source>
</evidence>
<proteinExistence type="predicted"/>
<comment type="caution">
    <text evidence="2">The sequence shown here is derived from an EMBL/GenBank/DDBJ whole genome shotgun (WGS) entry which is preliminary data.</text>
</comment>
<dbReference type="InterPro" id="IPR032710">
    <property type="entry name" value="NTF2-like_dom_sf"/>
</dbReference>
<keyword evidence="3" id="KW-1185">Reference proteome</keyword>
<dbReference type="SUPFAM" id="SSF54427">
    <property type="entry name" value="NTF2-like"/>
    <property type="match status" value="1"/>
</dbReference>
<dbReference type="Proteomes" id="UP000275401">
    <property type="component" value="Unassembled WGS sequence"/>
</dbReference>
<dbReference type="AlphaFoldDB" id="A0A3M8WD33"/>
<dbReference type="GO" id="GO:0016853">
    <property type="term" value="F:isomerase activity"/>
    <property type="evidence" value="ECO:0007669"/>
    <property type="project" value="UniProtKB-KW"/>
</dbReference>